<feature type="compositionally biased region" description="Basic and acidic residues" evidence="1">
    <location>
        <begin position="22"/>
        <end position="36"/>
    </location>
</feature>
<accession>A0A9N9C031</accession>
<organism evidence="2 3">
    <name type="scientific">Ambispora leptoticha</name>
    <dbReference type="NCBI Taxonomy" id="144679"/>
    <lineage>
        <taxon>Eukaryota</taxon>
        <taxon>Fungi</taxon>
        <taxon>Fungi incertae sedis</taxon>
        <taxon>Mucoromycota</taxon>
        <taxon>Glomeromycotina</taxon>
        <taxon>Glomeromycetes</taxon>
        <taxon>Archaeosporales</taxon>
        <taxon>Ambisporaceae</taxon>
        <taxon>Ambispora</taxon>
    </lineage>
</organism>
<evidence type="ECO:0000313" key="2">
    <source>
        <dbReference type="EMBL" id="CAG8586878.1"/>
    </source>
</evidence>
<name>A0A9N9C031_9GLOM</name>
<gene>
    <name evidence="2" type="ORF">ALEPTO_LOCUS7526</name>
</gene>
<proteinExistence type="predicted"/>
<feature type="compositionally biased region" description="Basic residues" evidence="1">
    <location>
        <begin position="1"/>
        <end position="21"/>
    </location>
</feature>
<reference evidence="2" key="1">
    <citation type="submission" date="2021-06" db="EMBL/GenBank/DDBJ databases">
        <authorList>
            <person name="Kallberg Y."/>
            <person name="Tangrot J."/>
            <person name="Rosling A."/>
        </authorList>
    </citation>
    <scope>NUCLEOTIDE SEQUENCE</scope>
    <source>
        <strain evidence="2">FL130A</strain>
    </source>
</reference>
<dbReference type="OrthoDB" id="10476965at2759"/>
<evidence type="ECO:0000256" key="1">
    <source>
        <dbReference type="SAM" id="MobiDB-lite"/>
    </source>
</evidence>
<sequence length="145" mass="16602">MVVKKSSTKTVKKLTNRKRVEKPKNNSHEYDDRENQNVDELTLDVGECDKETSTKKTTSKRKTITLESSSFKKAKQVKANKKHPSDNNFVADQTSTCKESFDMHLASLKNKYAGWCAKHPNGYVTEDKPPQRNTTPEFWICCAED</sequence>
<comment type="caution">
    <text evidence="2">The sequence shown here is derived from an EMBL/GenBank/DDBJ whole genome shotgun (WGS) entry which is preliminary data.</text>
</comment>
<protein>
    <submittedName>
        <fullName evidence="2">2903_t:CDS:1</fullName>
    </submittedName>
</protein>
<evidence type="ECO:0000313" key="3">
    <source>
        <dbReference type="Proteomes" id="UP000789508"/>
    </source>
</evidence>
<dbReference type="Proteomes" id="UP000789508">
    <property type="component" value="Unassembled WGS sequence"/>
</dbReference>
<feature type="region of interest" description="Disordered" evidence="1">
    <location>
        <begin position="1"/>
        <end position="43"/>
    </location>
</feature>
<dbReference type="AlphaFoldDB" id="A0A9N9C031"/>
<keyword evidence="3" id="KW-1185">Reference proteome</keyword>
<dbReference type="EMBL" id="CAJVPS010003343">
    <property type="protein sequence ID" value="CAG8586878.1"/>
    <property type="molecule type" value="Genomic_DNA"/>
</dbReference>